<keyword evidence="8" id="KW-1185">Reference proteome</keyword>
<comment type="subcellular location">
    <subcellularLocation>
        <location evidence="1">Membrane</location>
        <topology evidence="1">Multi-pass membrane protein</topology>
    </subcellularLocation>
</comment>
<feature type="transmembrane region" description="Helical" evidence="5">
    <location>
        <begin position="46"/>
        <end position="68"/>
    </location>
</feature>
<dbReference type="GO" id="GO:0016020">
    <property type="term" value="C:membrane"/>
    <property type="evidence" value="ECO:0007669"/>
    <property type="project" value="UniProtKB-SubCell"/>
</dbReference>
<dbReference type="Proteomes" id="UP000030428">
    <property type="component" value="Unassembled WGS sequence"/>
</dbReference>
<keyword evidence="4 5" id="KW-0472">Membrane</keyword>
<keyword evidence="3 5" id="KW-1133">Transmembrane helix</keyword>
<reference evidence="7 8" key="1">
    <citation type="journal article" date="2016" name="Front. Microbiol.">
        <title>Single-Cell (Meta-)Genomics of a Dimorphic Candidatus Thiomargarita nelsonii Reveals Genomic Plasticity.</title>
        <authorList>
            <person name="Flood B.E."/>
            <person name="Fliss P."/>
            <person name="Jones D.S."/>
            <person name="Dick G.J."/>
            <person name="Jain S."/>
            <person name="Kaster A.K."/>
            <person name="Winkel M."/>
            <person name="Mussmann M."/>
            <person name="Bailey J."/>
        </authorList>
    </citation>
    <scope>NUCLEOTIDE SEQUENCE [LARGE SCALE GENOMIC DNA]</scope>
    <source>
        <strain evidence="7">Hydrate Ridge</strain>
    </source>
</reference>
<sequence length="137" mass="16368">MGCKASNKRMELTWGFFAKLVDAGDSLLLNITKCSRTHRVIFQKKIFRLVLIYFFIVIPILEATPLQASIGKKVMRLMVINQYGERIAWYQSFFRNWLTIVNLFLLRFIWWINLIFIYKYNTLPQDSLSRSYVTRSR</sequence>
<feature type="domain" description="RDD" evidence="6">
    <location>
        <begin position="50"/>
        <end position="118"/>
    </location>
</feature>
<feature type="transmembrane region" description="Helical" evidence="5">
    <location>
        <begin position="97"/>
        <end position="118"/>
    </location>
</feature>
<dbReference type="EMBL" id="JSZA02000298">
    <property type="protein sequence ID" value="KHD09948.1"/>
    <property type="molecule type" value="Genomic_DNA"/>
</dbReference>
<evidence type="ECO:0000313" key="8">
    <source>
        <dbReference type="Proteomes" id="UP000030428"/>
    </source>
</evidence>
<evidence type="ECO:0000256" key="2">
    <source>
        <dbReference type="ARBA" id="ARBA00022692"/>
    </source>
</evidence>
<evidence type="ECO:0000256" key="1">
    <source>
        <dbReference type="ARBA" id="ARBA00004141"/>
    </source>
</evidence>
<dbReference type="AlphaFoldDB" id="A0A0A6PH32"/>
<keyword evidence="2 5" id="KW-0812">Transmembrane</keyword>
<evidence type="ECO:0000256" key="5">
    <source>
        <dbReference type="SAM" id="Phobius"/>
    </source>
</evidence>
<evidence type="ECO:0000256" key="4">
    <source>
        <dbReference type="ARBA" id="ARBA00023136"/>
    </source>
</evidence>
<gene>
    <name evidence="7" type="ORF">PN36_32695</name>
</gene>
<accession>A0A0A6PH32</accession>
<evidence type="ECO:0000259" key="6">
    <source>
        <dbReference type="Pfam" id="PF06271"/>
    </source>
</evidence>
<protein>
    <recommendedName>
        <fullName evidence="6">RDD domain-containing protein</fullName>
    </recommendedName>
</protein>
<comment type="caution">
    <text evidence="7">The sequence shown here is derived from an EMBL/GenBank/DDBJ whole genome shotgun (WGS) entry which is preliminary data.</text>
</comment>
<name>A0A0A6PH32_9GAMM</name>
<organism evidence="7 8">
    <name type="scientific">Candidatus Thiomargarita nelsonii</name>
    <dbReference type="NCBI Taxonomy" id="1003181"/>
    <lineage>
        <taxon>Bacteria</taxon>
        <taxon>Pseudomonadati</taxon>
        <taxon>Pseudomonadota</taxon>
        <taxon>Gammaproteobacteria</taxon>
        <taxon>Thiotrichales</taxon>
        <taxon>Thiotrichaceae</taxon>
        <taxon>Thiomargarita</taxon>
    </lineage>
</organism>
<dbReference type="Pfam" id="PF06271">
    <property type="entry name" value="RDD"/>
    <property type="match status" value="1"/>
</dbReference>
<proteinExistence type="predicted"/>
<dbReference type="InterPro" id="IPR010432">
    <property type="entry name" value="RDD"/>
</dbReference>
<evidence type="ECO:0000256" key="3">
    <source>
        <dbReference type="ARBA" id="ARBA00022989"/>
    </source>
</evidence>
<evidence type="ECO:0000313" key="7">
    <source>
        <dbReference type="EMBL" id="KHD09948.1"/>
    </source>
</evidence>